<keyword evidence="3 6" id="KW-0808">Transferase</keyword>
<comment type="caution">
    <text evidence="6">Lacks conserved residue(s) required for the propagation of feature annotation.</text>
</comment>
<dbReference type="CDD" id="cd21147">
    <property type="entry name" value="RsmF_methylt_CTD1"/>
    <property type="match status" value="1"/>
</dbReference>
<dbReference type="PANTHER" id="PTHR22807">
    <property type="entry name" value="NOP2 YEAST -RELATED NOL1/NOP2/FMU SUN DOMAIN-CONTAINING"/>
    <property type="match status" value="1"/>
</dbReference>
<evidence type="ECO:0000256" key="5">
    <source>
        <dbReference type="ARBA" id="ARBA00022884"/>
    </source>
</evidence>
<dbReference type="Gene3D" id="3.40.50.150">
    <property type="entry name" value="Vaccinia Virus protein VP39"/>
    <property type="match status" value="1"/>
</dbReference>
<dbReference type="Pfam" id="PF13636">
    <property type="entry name" value="Methyltranf_PUA"/>
    <property type="match status" value="1"/>
</dbReference>
<evidence type="ECO:0000256" key="7">
    <source>
        <dbReference type="SAM" id="MobiDB-lite"/>
    </source>
</evidence>
<evidence type="ECO:0000313" key="9">
    <source>
        <dbReference type="EMBL" id="PZD95976.1"/>
    </source>
</evidence>
<keyword evidence="5 6" id="KW-0694">RNA-binding</keyword>
<dbReference type="Gene3D" id="2.30.130.60">
    <property type="match status" value="1"/>
</dbReference>
<protein>
    <submittedName>
        <fullName evidence="9">rRNA cytosine-C5-methyltransferase</fullName>
    </submittedName>
</protein>
<gene>
    <name evidence="9" type="ORF">DNH61_11120</name>
</gene>
<dbReference type="InterPro" id="IPR027391">
    <property type="entry name" value="Nol1_Nop2_Fmu_2"/>
</dbReference>
<evidence type="ECO:0000313" key="10">
    <source>
        <dbReference type="Proteomes" id="UP000249522"/>
    </source>
</evidence>
<dbReference type="GO" id="GO:0008173">
    <property type="term" value="F:RNA methyltransferase activity"/>
    <property type="evidence" value="ECO:0007669"/>
    <property type="project" value="InterPro"/>
</dbReference>
<dbReference type="GO" id="GO:0003723">
    <property type="term" value="F:RNA binding"/>
    <property type="evidence" value="ECO:0007669"/>
    <property type="project" value="UniProtKB-UniRule"/>
</dbReference>
<dbReference type="InterPro" id="IPR023267">
    <property type="entry name" value="RCMT"/>
</dbReference>
<dbReference type="InterPro" id="IPR049560">
    <property type="entry name" value="MeTrfase_RsmB-F_NOP2_cat"/>
</dbReference>
<evidence type="ECO:0000256" key="4">
    <source>
        <dbReference type="ARBA" id="ARBA00022691"/>
    </source>
</evidence>
<accession>A0A2W1L9Q7</accession>
<feature type="active site" description="Nucleophile" evidence="6">
    <location>
        <position position="234"/>
    </location>
</feature>
<keyword evidence="1" id="KW-0963">Cytoplasm</keyword>
<dbReference type="InterPro" id="IPR031341">
    <property type="entry name" value="Methyltr_RsmF_N"/>
</dbReference>
<dbReference type="Pfam" id="PF01189">
    <property type="entry name" value="Methyltr_RsmB-F"/>
    <property type="match status" value="1"/>
</dbReference>
<name>A0A2W1L9Q7_9BACL</name>
<keyword evidence="4 6" id="KW-0949">S-adenosyl-L-methionine</keyword>
<evidence type="ECO:0000259" key="8">
    <source>
        <dbReference type="PROSITE" id="PS51686"/>
    </source>
</evidence>
<proteinExistence type="inferred from homology"/>
<feature type="domain" description="SAM-dependent MTase RsmB/NOP-type" evidence="8">
    <location>
        <begin position="24"/>
        <end position="324"/>
    </location>
</feature>
<sequence>MGIKLPEPFLEKMKRLLGTEYEEWLNTYNRRRLYGLRVNTLKIGVDGFLAVSPFEGLAPIPWCPEGFYYEEEDRPGKHPYYHAGLYYIQEPSAMVPGELLGVEPGDRVLDLCAAPGGKSTQLAAKLQGEGLLVANDNARERTKALAKNIELAGARNAVVLNEEPERLVPYFRGFFTKILVDAPCSGEGMFRKDESMIAAWEKHSVERCTIMQRDILLHAAELLAPGGLLLYSTCTFSPEENEAQIARLLAGRKDMEIVPVAQQYGWSPGRPDWAEEFPVLGGDQHQEDGQEPRLSAEPALAGTVRLWPHKLAGEGHYAALLQKRHADGMDELQTKTDQHTRRHEGNSIGAAVKPQKKDKSAQLPSGSSSGSLRRMDKRTDGRDKRREKNRPGRQGDESGWKGARGKQGAAAPEADVMSLWQEFAAALLPDAPQWSGSLRVYGRRLYLQPAGLPELTGLRIVREGWYLGEAGARRFEPSQALSMGLRMDEATRCLDLTDSTGEALRYLKGETLHIDKERIVVRSGRETAGSGSSYVLVGINGYPLGWGKWGDGILKNELSPGWRWMG</sequence>
<dbReference type="InterPro" id="IPR029063">
    <property type="entry name" value="SAM-dependent_MTases_sf"/>
</dbReference>
<feature type="binding site" evidence="6">
    <location>
        <begin position="112"/>
        <end position="118"/>
    </location>
    <ligand>
        <name>S-adenosyl-L-methionine</name>
        <dbReference type="ChEBI" id="CHEBI:59789"/>
    </ligand>
</feature>
<dbReference type="PRINTS" id="PR02008">
    <property type="entry name" value="RCMTFAMILY"/>
</dbReference>
<keyword evidence="2 6" id="KW-0489">Methyltransferase</keyword>
<reference evidence="9 10" key="1">
    <citation type="submission" date="2018-06" db="EMBL/GenBank/DDBJ databases">
        <title>Paenibacillus imtechensis sp. nov.</title>
        <authorList>
            <person name="Pinnaka A.K."/>
            <person name="Singh H."/>
            <person name="Kaur M."/>
        </authorList>
    </citation>
    <scope>NUCLEOTIDE SEQUENCE [LARGE SCALE GENOMIC DNA]</scope>
    <source>
        <strain evidence="9 10">SMB1</strain>
    </source>
</reference>
<dbReference type="Gene3D" id="3.30.70.1170">
    <property type="entry name" value="Sun protein, domain 3"/>
    <property type="match status" value="1"/>
</dbReference>
<evidence type="ECO:0000256" key="3">
    <source>
        <dbReference type="ARBA" id="ARBA00022679"/>
    </source>
</evidence>
<dbReference type="GO" id="GO:0001510">
    <property type="term" value="P:RNA methylation"/>
    <property type="evidence" value="ECO:0007669"/>
    <property type="project" value="InterPro"/>
</dbReference>
<feature type="binding site" evidence="6">
    <location>
        <position position="181"/>
    </location>
    <ligand>
        <name>S-adenosyl-L-methionine</name>
        <dbReference type="ChEBI" id="CHEBI:59789"/>
    </ligand>
</feature>
<evidence type="ECO:0000256" key="2">
    <source>
        <dbReference type="ARBA" id="ARBA00022603"/>
    </source>
</evidence>
<dbReference type="Proteomes" id="UP000249522">
    <property type="component" value="Unassembled WGS sequence"/>
</dbReference>
<dbReference type="Pfam" id="PF17125">
    <property type="entry name" value="Methyltr_RsmF_N"/>
    <property type="match status" value="1"/>
</dbReference>
<dbReference type="AlphaFoldDB" id="A0A2W1L9Q7"/>
<dbReference type="PANTHER" id="PTHR22807:SF30">
    <property type="entry name" value="28S RRNA (CYTOSINE(4447)-C(5))-METHYLTRANSFERASE-RELATED"/>
    <property type="match status" value="1"/>
</dbReference>
<feature type="binding site" evidence="6">
    <location>
        <position position="136"/>
    </location>
    <ligand>
        <name>S-adenosyl-L-methionine</name>
        <dbReference type="ChEBI" id="CHEBI:59789"/>
    </ligand>
</feature>
<dbReference type="InterPro" id="IPR031340">
    <property type="entry name" value="RsmF_methylt_CI"/>
</dbReference>
<dbReference type="CDD" id="cd02440">
    <property type="entry name" value="AdoMet_MTases"/>
    <property type="match status" value="1"/>
</dbReference>
<dbReference type="SUPFAM" id="SSF53335">
    <property type="entry name" value="S-adenosyl-L-methionine-dependent methyltransferases"/>
    <property type="match status" value="1"/>
</dbReference>
<evidence type="ECO:0000256" key="6">
    <source>
        <dbReference type="PROSITE-ProRule" id="PRU01023"/>
    </source>
</evidence>
<organism evidence="9 10">
    <name type="scientific">Paenibacillus sambharensis</name>
    <dbReference type="NCBI Taxonomy" id="1803190"/>
    <lineage>
        <taxon>Bacteria</taxon>
        <taxon>Bacillati</taxon>
        <taxon>Bacillota</taxon>
        <taxon>Bacilli</taxon>
        <taxon>Bacillales</taxon>
        <taxon>Paenibacillaceae</taxon>
        <taxon>Paenibacillus</taxon>
    </lineage>
</organism>
<feature type="compositionally biased region" description="Basic and acidic residues" evidence="7">
    <location>
        <begin position="333"/>
        <end position="345"/>
    </location>
</feature>
<feature type="region of interest" description="Disordered" evidence="7">
    <location>
        <begin position="333"/>
        <end position="408"/>
    </location>
</feature>
<comment type="caution">
    <text evidence="9">The sequence shown here is derived from an EMBL/GenBank/DDBJ whole genome shotgun (WGS) entry which is preliminary data.</text>
</comment>
<dbReference type="RefSeq" id="WP_111146721.1">
    <property type="nucleotide sequence ID" value="NZ_QKRB01000043.1"/>
</dbReference>
<comment type="similarity">
    <text evidence="6">Belongs to the class I-like SAM-binding methyltransferase superfamily. RsmB/NOP family.</text>
</comment>
<dbReference type="InterPro" id="IPR001678">
    <property type="entry name" value="MeTrfase_RsmB-F_NOP2_dom"/>
</dbReference>
<feature type="compositionally biased region" description="Basic and acidic residues" evidence="7">
    <location>
        <begin position="373"/>
        <end position="399"/>
    </location>
</feature>
<dbReference type="PROSITE" id="PS51686">
    <property type="entry name" value="SAM_MT_RSMB_NOP"/>
    <property type="match status" value="1"/>
</dbReference>
<keyword evidence="10" id="KW-1185">Reference proteome</keyword>
<dbReference type="OrthoDB" id="9810297at2"/>
<dbReference type="EMBL" id="QKRB01000043">
    <property type="protein sequence ID" value="PZD95976.1"/>
    <property type="molecule type" value="Genomic_DNA"/>
</dbReference>
<dbReference type="Pfam" id="PF17126">
    <property type="entry name" value="RsmF_methylt_CI"/>
    <property type="match status" value="1"/>
</dbReference>
<evidence type="ECO:0000256" key="1">
    <source>
        <dbReference type="ARBA" id="ARBA00022490"/>
    </source>
</evidence>